<keyword evidence="3" id="KW-0970">Cilium biogenesis/degradation</keyword>
<organism evidence="11 12">
    <name type="scientific">Megaselia scalaris</name>
    <name type="common">Humpbacked fly</name>
    <name type="synonym">Phora scalaris</name>
    <dbReference type="NCBI Taxonomy" id="36166"/>
    <lineage>
        <taxon>Eukaryota</taxon>
        <taxon>Metazoa</taxon>
        <taxon>Ecdysozoa</taxon>
        <taxon>Arthropoda</taxon>
        <taxon>Hexapoda</taxon>
        <taxon>Insecta</taxon>
        <taxon>Pterygota</taxon>
        <taxon>Neoptera</taxon>
        <taxon>Endopterygota</taxon>
        <taxon>Diptera</taxon>
        <taxon>Brachycera</taxon>
        <taxon>Muscomorpha</taxon>
        <taxon>Platypezoidea</taxon>
        <taxon>Phoridae</taxon>
        <taxon>Megaseliini</taxon>
        <taxon>Megaselia</taxon>
    </lineage>
</organism>
<evidence type="ECO:0000313" key="12">
    <source>
        <dbReference type="Proteomes" id="UP000015102"/>
    </source>
</evidence>
<keyword evidence="5" id="KW-0969">Cilium</keyword>
<dbReference type="GO" id="GO:0060294">
    <property type="term" value="P:cilium movement involved in cell motility"/>
    <property type="evidence" value="ECO:0007669"/>
    <property type="project" value="TreeGrafter"/>
</dbReference>
<evidence type="ECO:0000256" key="3">
    <source>
        <dbReference type="ARBA" id="ARBA00022794"/>
    </source>
</evidence>
<comment type="similarity">
    <text evidence="9">Belongs to the flagellar radial spoke RSP9 family.</text>
</comment>
<dbReference type="GO" id="GO:0035082">
    <property type="term" value="P:axoneme assembly"/>
    <property type="evidence" value="ECO:0007669"/>
    <property type="project" value="InterPro"/>
</dbReference>
<dbReference type="EnsemblMetazoa" id="MESCA005418-RA">
    <property type="protein sequence ID" value="MESCA005418-PA"/>
    <property type="gene ID" value="MESCA005418"/>
</dbReference>
<evidence type="ECO:0000256" key="5">
    <source>
        <dbReference type="ARBA" id="ARBA00023069"/>
    </source>
</evidence>
<dbReference type="OMA" id="TFYHVPN"/>
<dbReference type="PANTHER" id="PTHR22069:SF0">
    <property type="entry name" value="RADIAL SPOKE HEAD PROTEIN 9 HOMOLOG"/>
    <property type="match status" value="1"/>
</dbReference>
<evidence type="ECO:0000256" key="1">
    <source>
        <dbReference type="ARBA" id="ARBA00004611"/>
    </source>
</evidence>
<keyword evidence="4" id="KW-0282">Flagellum</keyword>
<keyword evidence="12" id="KW-1185">Reference proteome</keyword>
<dbReference type="GO" id="GO:0044458">
    <property type="term" value="P:motile cilium assembly"/>
    <property type="evidence" value="ECO:0007669"/>
    <property type="project" value="TreeGrafter"/>
</dbReference>
<dbReference type="InterPro" id="IPR055316">
    <property type="entry name" value="RSP9"/>
</dbReference>
<comment type="subcellular location">
    <subcellularLocation>
        <location evidence="8">Cell projection</location>
        <location evidence="8">Kinocilium</location>
    </subcellularLocation>
    <subcellularLocation>
        <location evidence="1">Cytoplasm</location>
        <location evidence="1">Cytoskeleton</location>
        <location evidence="1">Flagellum axoneme</location>
    </subcellularLocation>
</comment>
<accession>T1GP96</accession>
<dbReference type="PANTHER" id="PTHR22069">
    <property type="entry name" value="MITOCHONDRIAL RIBOSOMAL PROTEIN S18"/>
    <property type="match status" value="1"/>
</dbReference>
<dbReference type="AlphaFoldDB" id="T1GP96"/>
<reference evidence="12" key="1">
    <citation type="submission" date="2013-02" db="EMBL/GenBank/DDBJ databases">
        <authorList>
            <person name="Hughes D."/>
        </authorList>
    </citation>
    <scope>NUCLEOTIDE SEQUENCE</scope>
    <source>
        <strain>Durham</strain>
        <strain evidence="12">NC isolate 2 -- Noor lab</strain>
    </source>
</reference>
<evidence type="ECO:0000256" key="8">
    <source>
        <dbReference type="ARBA" id="ARBA00037822"/>
    </source>
</evidence>
<evidence type="ECO:0000313" key="11">
    <source>
        <dbReference type="EnsemblMetazoa" id="MESCA005418-PA"/>
    </source>
</evidence>
<evidence type="ECO:0000256" key="7">
    <source>
        <dbReference type="ARBA" id="ARBA00023273"/>
    </source>
</evidence>
<keyword evidence="2" id="KW-0963">Cytoplasm</keyword>
<dbReference type="GO" id="GO:0060091">
    <property type="term" value="C:kinocilium"/>
    <property type="evidence" value="ECO:0007669"/>
    <property type="project" value="UniProtKB-SubCell"/>
</dbReference>
<sequence length="281" mass="33488">MNIEYLWEGLELISNECDQRITPEQHILIESSLLILQNEHRFKDIFFWGRIDAYERDYFIAFGIYADCLGERKFYYSTDCYNWIMMPYQNKELFEPCFLCKEMLLGDPTHVTVVKLDPKFSFDENQIILATEPEIVKLKEEDRLSFLVHHITDETAIVPRGAIYKLIDKTCIHNPLFRGLGELEIDDQSFYFQYRMPKIDYITNLAKKPDYNYCIDFLDTIDETFPKKRAYSLTMGYNERVSIIRSLIWPGMTFFHKLNSRKHGFAYFGSAKYNIDLLFMM</sequence>
<protein>
    <recommendedName>
        <fullName evidence="10">Radial spoke head protein 9 homolog</fullName>
    </recommendedName>
</protein>
<evidence type="ECO:0000256" key="6">
    <source>
        <dbReference type="ARBA" id="ARBA00023212"/>
    </source>
</evidence>
<evidence type="ECO:0000256" key="2">
    <source>
        <dbReference type="ARBA" id="ARBA00022490"/>
    </source>
</evidence>
<keyword evidence="7" id="KW-0966">Cell projection</keyword>
<reference evidence="11" key="2">
    <citation type="submission" date="2015-06" db="UniProtKB">
        <authorList>
            <consortium name="EnsemblMetazoa"/>
        </authorList>
    </citation>
    <scope>IDENTIFICATION</scope>
</reference>
<dbReference type="Proteomes" id="UP000015102">
    <property type="component" value="Unassembled WGS sequence"/>
</dbReference>
<dbReference type="GO" id="GO:0005930">
    <property type="term" value="C:axoneme"/>
    <property type="evidence" value="ECO:0007669"/>
    <property type="project" value="TreeGrafter"/>
</dbReference>
<evidence type="ECO:0000256" key="4">
    <source>
        <dbReference type="ARBA" id="ARBA00022846"/>
    </source>
</evidence>
<proteinExistence type="inferred from homology"/>
<dbReference type="HOGENOM" id="CLU_068343_1_0_1"/>
<name>T1GP96_MEGSC</name>
<dbReference type="EMBL" id="CAQQ02001032">
    <property type="status" value="NOT_ANNOTATED_CDS"/>
    <property type="molecule type" value="Genomic_DNA"/>
</dbReference>
<dbReference type="STRING" id="36166.T1GP96"/>
<keyword evidence="6" id="KW-0206">Cytoskeleton</keyword>
<evidence type="ECO:0000256" key="10">
    <source>
        <dbReference type="ARBA" id="ARBA00041080"/>
    </source>
</evidence>
<evidence type="ECO:0000256" key="9">
    <source>
        <dbReference type="ARBA" id="ARBA00038319"/>
    </source>
</evidence>